<sequence length="354" mass="37437">MVTDGPGGLPNDPAARAVAAAPGVLLTMRALVTGASGFAGSNLCRTLRARDWQVRAIARSTSQVDALREAGVEIVAGDIRDPAAVRAAMPGVDVVFHLAAIFREAGKSDAEYHAVNLDGTRHAIEAAAAAGVSRFVHCSTVGVHGDTGAVPANEESPLVEATDSYNRTKLAAERWAREAFGRLGLAGTIVRPTSGYGPGERRYVKLFSGIAHGRFLMIGSGATRMNLAYVDDLCEGMLLAASHPKAVGETFVLGGDENVAIADLARRIAAIVGGSPWRVRVPAWPVVAAAVTCEALCRPLGIEPPLHRRRVGFFTVQRAFDISKAKRVLGYRPRVALDDGLRATADWYRAQGLL</sequence>
<dbReference type="InterPro" id="IPR036291">
    <property type="entry name" value="NAD(P)-bd_dom_sf"/>
</dbReference>
<evidence type="ECO:0000259" key="1">
    <source>
        <dbReference type="Pfam" id="PF01370"/>
    </source>
</evidence>
<evidence type="ECO:0000313" key="2">
    <source>
        <dbReference type="EMBL" id="TMQ69257.1"/>
    </source>
</evidence>
<accession>A0A538U028</accession>
<dbReference type="AlphaFoldDB" id="A0A538U028"/>
<dbReference type="Proteomes" id="UP000319771">
    <property type="component" value="Unassembled WGS sequence"/>
</dbReference>
<evidence type="ECO:0000313" key="3">
    <source>
        <dbReference type="Proteomes" id="UP000319771"/>
    </source>
</evidence>
<organism evidence="2 3">
    <name type="scientific">Eiseniibacteriota bacterium</name>
    <dbReference type="NCBI Taxonomy" id="2212470"/>
    <lineage>
        <taxon>Bacteria</taxon>
        <taxon>Candidatus Eiseniibacteriota</taxon>
    </lineage>
</organism>
<reference evidence="2 3" key="1">
    <citation type="journal article" date="2019" name="Nat. Microbiol.">
        <title>Mediterranean grassland soil C-N compound turnover is dependent on rainfall and depth, and is mediated by genomically divergent microorganisms.</title>
        <authorList>
            <person name="Diamond S."/>
            <person name="Andeer P.F."/>
            <person name="Li Z."/>
            <person name="Crits-Christoph A."/>
            <person name="Burstein D."/>
            <person name="Anantharaman K."/>
            <person name="Lane K.R."/>
            <person name="Thomas B.C."/>
            <person name="Pan C."/>
            <person name="Northen T.R."/>
            <person name="Banfield J.F."/>
        </authorList>
    </citation>
    <scope>NUCLEOTIDE SEQUENCE [LARGE SCALE GENOMIC DNA]</scope>
    <source>
        <strain evidence="2">WS_11</strain>
    </source>
</reference>
<comment type="caution">
    <text evidence="2">The sequence shown here is derived from an EMBL/GenBank/DDBJ whole genome shotgun (WGS) entry which is preliminary data.</text>
</comment>
<gene>
    <name evidence="2" type="ORF">E6K81_15325</name>
</gene>
<dbReference type="EMBL" id="VBPB01000325">
    <property type="protein sequence ID" value="TMQ69257.1"/>
    <property type="molecule type" value="Genomic_DNA"/>
</dbReference>
<dbReference type="Pfam" id="PF01370">
    <property type="entry name" value="Epimerase"/>
    <property type="match status" value="1"/>
</dbReference>
<proteinExistence type="predicted"/>
<feature type="domain" description="NAD-dependent epimerase/dehydratase" evidence="1">
    <location>
        <begin position="30"/>
        <end position="254"/>
    </location>
</feature>
<dbReference type="InterPro" id="IPR001509">
    <property type="entry name" value="Epimerase_deHydtase"/>
</dbReference>
<protein>
    <submittedName>
        <fullName evidence="2">NAD-dependent epimerase/dehydratase family protein</fullName>
    </submittedName>
</protein>
<dbReference type="PANTHER" id="PTHR43245">
    <property type="entry name" value="BIFUNCTIONAL POLYMYXIN RESISTANCE PROTEIN ARNA"/>
    <property type="match status" value="1"/>
</dbReference>
<dbReference type="SUPFAM" id="SSF51735">
    <property type="entry name" value="NAD(P)-binding Rossmann-fold domains"/>
    <property type="match status" value="1"/>
</dbReference>
<name>A0A538U028_UNCEI</name>
<dbReference type="InterPro" id="IPR050177">
    <property type="entry name" value="Lipid_A_modif_metabolic_enz"/>
</dbReference>
<dbReference type="Gene3D" id="3.40.50.720">
    <property type="entry name" value="NAD(P)-binding Rossmann-like Domain"/>
    <property type="match status" value="1"/>
</dbReference>